<dbReference type="Gene3D" id="3.40.50.140">
    <property type="match status" value="1"/>
</dbReference>
<dbReference type="GO" id="GO:0046872">
    <property type="term" value="F:metal ion binding"/>
    <property type="evidence" value="ECO:0007669"/>
    <property type="project" value="UniProtKB-KW"/>
</dbReference>
<keyword evidence="6" id="KW-0799">Topoisomerase</keyword>
<evidence type="ECO:0000256" key="13">
    <source>
        <dbReference type="SAM" id="MobiDB-lite"/>
    </source>
</evidence>
<evidence type="ECO:0000256" key="5">
    <source>
        <dbReference type="ARBA" id="ARBA00022842"/>
    </source>
</evidence>
<dbReference type="InterPro" id="IPR005738">
    <property type="entry name" value="TopoIII"/>
</dbReference>
<evidence type="ECO:0000256" key="8">
    <source>
        <dbReference type="ARBA" id="ARBA00023235"/>
    </source>
</evidence>
<evidence type="ECO:0000256" key="3">
    <source>
        <dbReference type="ARBA" id="ARBA00012891"/>
    </source>
</evidence>
<dbReference type="PROSITE" id="PS00396">
    <property type="entry name" value="TOPO_IA_1"/>
    <property type="match status" value="1"/>
</dbReference>
<dbReference type="InterPro" id="IPR013824">
    <property type="entry name" value="Topo_IA_cen_sub1"/>
</dbReference>
<dbReference type="Pfam" id="PF01751">
    <property type="entry name" value="Toprim"/>
    <property type="match status" value="1"/>
</dbReference>
<dbReference type="GO" id="GO:0003677">
    <property type="term" value="F:DNA binding"/>
    <property type="evidence" value="ECO:0007669"/>
    <property type="project" value="UniProtKB-KW"/>
</dbReference>
<evidence type="ECO:0000259" key="15">
    <source>
        <dbReference type="PROSITE" id="PS52039"/>
    </source>
</evidence>
<dbReference type="InterPro" id="IPR003601">
    <property type="entry name" value="Topo_IA_2"/>
</dbReference>
<dbReference type="PANTHER" id="PTHR11390:SF21">
    <property type="entry name" value="DNA TOPOISOMERASE 3-ALPHA"/>
    <property type="match status" value="1"/>
</dbReference>
<dbReference type="InterPro" id="IPR003602">
    <property type="entry name" value="Topo_IA_DNA-bd_dom"/>
</dbReference>
<dbReference type="PROSITE" id="PS50880">
    <property type="entry name" value="TOPRIM"/>
    <property type="match status" value="1"/>
</dbReference>
<dbReference type="PANTHER" id="PTHR11390">
    <property type="entry name" value="PROKARYOTIC DNA TOPOISOMERASE"/>
    <property type="match status" value="1"/>
</dbReference>
<dbReference type="SMART" id="SM00436">
    <property type="entry name" value="TOP1Bc"/>
    <property type="match status" value="1"/>
</dbReference>
<dbReference type="GO" id="GO:0006310">
    <property type="term" value="P:DNA recombination"/>
    <property type="evidence" value="ECO:0007669"/>
    <property type="project" value="TreeGrafter"/>
</dbReference>
<dbReference type="GO" id="GO:0003917">
    <property type="term" value="F:DNA topoisomerase type I (single strand cut, ATP-independent) activity"/>
    <property type="evidence" value="ECO:0007669"/>
    <property type="project" value="UniProtKB-EC"/>
</dbReference>
<dbReference type="Pfam" id="PF01131">
    <property type="entry name" value="Topoisom_bac"/>
    <property type="match status" value="1"/>
</dbReference>
<evidence type="ECO:0000259" key="14">
    <source>
        <dbReference type="PROSITE" id="PS50880"/>
    </source>
</evidence>
<dbReference type="EMBL" id="AWOR01000037">
    <property type="protein sequence ID" value="KGH30863.1"/>
    <property type="molecule type" value="Genomic_DNA"/>
</dbReference>
<dbReference type="InterPro" id="IPR013826">
    <property type="entry name" value="Topo_IA_cen_sub3"/>
</dbReference>
<evidence type="ECO:0000256" key="6">
    <source>
        <dbReference type="ARBA" id="ARBA00023029"/>
    </source>
</evidence>
<proteinExistence type="inferred from homology"/>
<dbReference type="Gene3D" id="1.10.290.10">
    <property type="entry name" value="Topoisomerase I, domain 4"/>
    <property type="match status" value="1"/>
</dbReference>
<feature type="domain" description="Topo IA-type catalytic" evidence="15">
    <location>
        <begin position="153"/>
        <end position="610"/>
    </location>
</feature>
<dbReference type="InterPro" id="IPR013497">
    <property type="entry name" value="Topo_IA_cen"/>
</dbReference>
<dbReference type="GO" id="GO:0006281">
    <property type="term" value="P:DNA repair"/>
    <property type="evidence" value="ECO:0007669"/>
    <property type="project" value="TreeGrafter"/>
</dbReference>
<dbReference type="RefSeq" id="WP_052084785.1">
    <property type="nucleotide sequence ID" value="NZ_AWOR01000037.1"/>
</dbReference>
<dbReference type="CDD" id="cd00186">
    <property type="entry name" value="TOP1Ac"/>
    <property type="match status" value="1"/>
</dbReference>
<dbReference type="InterPro" id="IPR023405">
    <property type="entry name" value="Topo_IA_core_domain"/>
</dbReference>
<keyword evidence="4" id="KW-0479">Metal-binding</keyword>
<dbReference type="InterPro" id="IPR023406">
    <property type="entry name" value="Topo_IA_AS"/>
</dbReference>
<dbReference type="PRINTS" id="PR00417">
    <property type="entry name" value="PRTPISMRASEI"/>
</dbReference>
<keyword evidence="8 16" id="KW-0413">Isomerase</keyword>
<dbReference type="NCBIfam" id="NF005829">
    <property type="entry name" value="PRK07726.1"/>
    <property type="match status" value="1"/>
</dbReference>
<comment type="catalytic activity">
    <reaction evidence="1">
        <text>ATP-independent breakage of single-stranded DNA, followed by passage and rejoining.</text>
        <dbReference type="EC" id="5.6.2.1"/>
    </reaction>
</comment>
<dbReference type="InterPro" id="IPR013825">
    <property type="entry name" value="Topo_IA_cen_sub2"/>
</dbReference>
<dbReference type="SMART" id="SM00493">
    <property type="entry name" value="TOPRIM"/>
    <property type="match status" value="1"/>
</dbReference>
<evidence type="ECO:0000256" key="2">
    <source>
        <dbReference type="ARBA" id="ARBA00009446"/>
    </source>
</evidence>
<dbReference type="GO" id="GO:0006265">
    <property type="term" value="P:DNA topological change"/>
    <property type="evidence" value="ECO:0007669"/>
    <property type="project" value="InterPro"/>
</dbReference>
<evidence type="ECO:0000256" key="10">
    <source>
        <dbReference type="ARBA" id="ARBA00031985"/>
    </source>
</evidence>
<comment type="similarity">
    <text evidence="2">Belongs to the type IA topoisomerase family.</text>
</comment>
<gene>
    <name evidence="16" type="ORF">P353_08355</name>
</gene>
<dbReference type="InterPro" id="IPR034144">
    <property type="entry name" value="TOPRIM_TopoIII"/>
</dbReference>
<dbReference type="Proteomes" id="UP000029553">
    <property type="component" value="Unassembled WGS sequence"/>
</dbReference>
<name>A0A096FM68_COMTE</name>
<dbReference type="CDD" id="cd03362">
    <property type="entry name" value="TOPRIM_TopoIA_TopoIII"/>
    <property type="match status" value="1"/>
</dbReference>
<feature type="region of interest" description="Disordered" evidence="13">
    <location>
        <begin position="442"/>
        <end position="467"/>
    </location>
</feature>
<feature type="domain" description="Toprim" evidence="14">
    <location>
        <begin position="1"/>
        <end position="136"/>
    </location>
</feature>
<organism evidence="16 17">
    <name type="scientific">Comamonas testosteroni</name>
    <name type="common">Pseudomonas testosteroni</name>
    <dbReference type="NCBI Taxonomy" id="285"/>
    <lineage>
        <taxon>Bacteria</taxon>
        <taxon>Pseudomonadati</taxon>
        <taxon>Pseudomonadota</taxon>
        <taxon>Betaproteobacteria</taxon>
        <taxon>Burkholderiales</taxon>
        <taxon>Comamonadaceae</taxon>
        <taxon>Comamonas</taxon>
    </lineage>
</organism>
<reference evidence="16 17" key="1">
    <citation type="submission" date="2013-09" db="EMBL/GenBank/DDBJ databases">
        <title>High correlation between genotypes and phenotypes of environmental bacteria Comamonas testosteroni strains.</title>
        <authorList>
            <person name="Liu L."/>
            <person name="Zhu W."/>
            <person name="Xia X."/>
            <person name="Xu B."/>
            <person name="Luo M."/>
            <person name="Wang G."/>
        </authorList>
    </citation>
    <scope>NUCLEOTIDE SEQUENCE [LARGE SCALE GENOMIC DNA]</scope>
    <source>
        <strain evidence="16 17">JL40</strain>
    </source>
</reference>
<dbReference type="NCBIfam" id="TIGR01056">
    <property type="entry name" value="topB"/>
    <property type="match status" value="1"/>
</dbReference>
<dbReference type="SMART" id="SM00437">
    <property type="entry name" value="TOP1Ac"/>
    <property type="match status" value="1"/>
</dbReference>
<dbReference type="Gene3D" id="1.10.460.10">
    <property type="entry name" value="Topoisomerase I, domain 2"/>
    <property type="match status" value="1"/>
</dbReference>
<dbReference type="InterPro" id="IPR000380">
    <property type="entry name" value="Topo_IA"/>
</dbReference>
<dbReference type="AlphaFoldDB" id="A0A096FM68"/>
<dbReference type="InterPro" id="IPR006171">
    <property type="entry name" value="TOPRIM_dom"/>
</dbReference>
<evidence type="ECO:0000256" key="7">
    <source>
        <dbReference type="ARBA" id="ARBA00023125"/>
    </source>
</evidence>
<dbReference type="GO" id="GO:0043597">
    <property type="term" value="C:cytoplasmic replication fork"/>
    <property type="evidence" value="ECO:0007669"/>
    <property type="project" value="TreeGrafter"/>
</dbReference>
<dbReference type="SUPFAM" id="SSF56712">
    <property type="entry name" value="Prokaryotic type I DNA topoisomerase"/>
    <property type="match status" value="1"/>
</dbReference>
<protein>
    <recommendedName>
        <fullName evidence="3">DNA topoisomerase</fullName>
        <ecNumber evidence="3">5.6.2.1</ecNumber>
    </recommendedName>
    <alternativeName>
        <fullName evidence="12">Omega-protein</fullName>
    </alternativeName>
    <alternativeName>
        <fullName evidence="11">Relaxing enzyme</fullName>
    </alternativeName>
    <alternativeName>
        <fullName evidence="9">Swivelase</fullName>
    </alternativeName>
    <alternativeName>
        <fullName evidence="10">Untwisting enzyme</fullName>
    </alternativeName>
</protein>
<evidence type="ECO:0000256" key="11">
    <source>
        <dbReference type="ARBA" id="ARBA00032235"/>
    </source>
</evidence>
<dbReference type="PROSITE" id="PS52039">
    <property type="entry name" value="TOPO_IA_2"/>
    <property type="match status" value="1"/>
</dbReference>
<evidence type="ECO:0000256" key="1">
    <source>
        <dbReference type="ARBA" id="ARBA00000213"/>
    </source>
</evidence>
<evidence type="ECO:0000313" key="16">
    <source>
        <dbReference type="EMBL" id="KGH30863.1"/>
    </source>
</evidence>
<evidence type="ECO:0000256" key="12">
    <source>
        <dbReference type="ARBA" id="ARBA00032877"/>
    </source>
</evidence>
<keyword evidence="5" id="KW-0460">Magnesium</keyword>
<dbReference type="EC" id="5.6.2.1" evidence="3"/>
<feature type="compositionally biased region" description="Acidic residues" evidence="13">
    <location>
        <begin position="450"/>
        <end position="464"/>
    </location>
</feature>
<keyword evidence="7" id="KW-0238">DNA-binding</keyword>
<evidence type="ECO:0000313" key="17">
    <source>
        <dbReference type="Proteomes" id="UP000029553"/>
    </source>
</evidence>
<dbReference type="Gene3D" id="2.70.20.10">
    <property type="entry name" value="Topoisomerase I, domain 3"/>
    <property type="match status" value="1"/>
</dbReference>
<evidence type="ECO:0000256" key="4">
    <source>
        <dbReference type="ARBA" id="ARBA00022723"/>
    </source>
</evidence>
<comment type="caution">
    <text evidence="16">The sequence shown here is derived from an EMBL/GenBank/DDBJ whole genome shotgun (WGS) entry which is preliminary data.</text>
</comment>
<dbReference type="Gene3D" id="3.30.65.10">
    <property type="entry name" value="Bacterial Topoisomerase I, domain 1"/>
    <property type="match status" value="1"/>
</dbReference>
<evidence type="ECO:0000256" key="9">
    <source>
        <dbReference type="ARBA" id="ARBA00030003"/>
    </source>
</evidence>
<accession>A0A096FM68</accession>
<sequence>MDLYICEKPAQGKDLAGVLGVRQYNDGYITGGDIAVTWGFGHLYEQLMPEDYDPRYEGYESWDDLSLLPFVPSSWGYKMKEKTAKQTKTVLGLIQKASTVYISTDFDREGEAIGRILLAQANYNGPIKRVCLTALDNQSIKKALANVKDGSETLPLFHAALARSRADFLVGMNLTRLYTALARSIGFREILNIGRVLTATVNLVCERERAIASFQPTPFWTIQAQVNTPKGSFKASWKPPQAHADANGRCNQGDFARAAAQACNGAAAQIVRSEQKPESETAPLLFDLTSLQQYANKRWGYTADEVLAIGQALYEKHKLLTYPRSDSRYLPQDQQGEVPDVLSAMVKTDPSIAGLVQLVDPERKCRVFNDSKVTSHHGIIPTFQAGSIASLNEQERNIYDIVRRYYLAQFLPAHEYLRSEITVQCGPHLFVATGNVTTSPGWKSAFGSDNDIDPPDEEVADEQEGTGSAALPAVVPGDACILAKTELGEKVTRPLPYFTEAALLGAMENIARFETNEQLRKVLNEKSGIGTPATRAGMIEGAVVRKFFVRKKRAIRATDKAHALMAILPPAIKQPSMTALWEQDLDRIEDGTIPVAAFEAKITNWVCSMVNQLKAAAPVLSQADGPMAKAFEAAMPQKHECVFGCGGQMMRFKGSNGMFWGCQNAECKKTCSDSRGKPQKPLASDEDAPDCPTCGGPTKLRKGKPKDGKRAQNFWGCCNYPNCKGILPFVKPKPGAKGKLRIFNS</sequence>